<dbReference type="UniPathway" id="UPA00232"/>
<keyword evidence="3 4" id="KW-0949">S-adenosyl-L-methionine</keyword>
<comment type="catalytic activity">
    <reaction evidence="4">
        <text>a 2-methoxy-6-(all-trans-polyprenyl)benzene-1,4-diol + S-adenosyl-L-methionine = a 5-methoxy-2-methyl-3-(all-trans-polyprenyl)benzene-1,4-diol + S-adenosyl-L-homocysteine + H(+)</text>
        <dbReference type="Rhea" id="RHEA:28286"/>
        <dbReference type="Rhea" id="RHEA-COMP:10858"/>
        <dbReference type="Rhea" id="RHEA-COMP:10859"/>
        <dbReference type="ChEBI" id="CHEBI:15378"/>
        <dbReference type="ChEBI" id="CHEBI:57856"/>
        <dbReference type="ChEBI" id="CHEBI:59789"/>
        <dbReference type="ChEBI" id="CHEBI:84166"/>
        <dbReference type="ChEBI" id="CHEBI:84167"/>
        <dbReference type="EC" id="2.1.1.201"/>
    </reaction>
</comment>
<dbReference type="EC" id="2.1.1.201" evidence="4"/>
<dbReference type="Gene3D" id="3.40.50.150">
    <property type="entry name" value="Vaccinia Virus protein VP39"/>
    <property type="match status" value="1"/>
</dbReference>
<protein>
    <recommendedName>
        <fullName evidence="4">2-methoxy-6-polyprenyl-1,4-benzoquinol methylase, mitochondrial</fullName>
        <ecNumber evidence="4">2.1.1.201</ecNumber>
    </recommendedName>
    <alternativeName>
        <fullName evidence="4">Ubiquinone biosynthesis methyltransferase COQ5</fullName>
    </alternativeName>
</protein>
<dbReference type="OMA" id="RYYWDTI"/>
<reference evidence="7" key="1">
    <citation type="journal article" date="2013" name="Proc. Natl. Acad. Sci. U.S.A.">
        <title>Genome structure and metabolic features in the red seaweed Chondrus crispus shed light on evolution of the Archaeplastida.</title>
        <authorList>
            <person name="Collen J."/>
            <person name="Porcel B."/>
            <person name="Carre W."/>
            <person name="Ball S.G."/>
            <person name="Chaparro C."/>
            <person name="Tonon T."/>
            <person name="Barbeyron T."/>
            <person name="Michel G."/>
            <person name="Noel B."/>
            <person name="Valentin K."/>
            <person name="Elias M."/>
            <person name="Artiguenave F."/>
            <person name="Arun A."/>
            <person name="Aury J.M."/>
            <person name="Barbosa-Neto J.F."/>
            <person name="Bothwell J.H."/>
            <person name="Bouget F.Y."/>
            <person name="Brillet L."/>
            <person name="Cabello-Hurtado F."/>
            <person name="Capella-Gutierrez S."/>
            <person name="Charrier B."/>
            <person name="Cladiere L."/>
            <person name="Cock J.M."/>
            <person name="Coelho S.M."/>
            <person name="Colleoni C."/>
            <person name="Czjzek M."/>
            <person name="Da Silva C."/>
            <person name="Delage L."/>
            <person name="Denoeud F."/>
            <person name="Deschamps P."/>
            <person name="Dittami S.M."/>
            <person name="Gabaldon T."/>
            <person name="Gachon C.M."/>
            <person name="Groisillier A."/>
            <person name="Herve C."/>
            <person name="Jabbari K."/>
            <person name="Katinka M."/>
            <person name="Kloareg B."/>
            <person name="Kowalczyk N."/>
            <person name="Labadie K."/>
            <person name="Leblanc C."/>
            <person name="Lopez P.J."/>
            <person name="McLachlan D.H."/>
            <person name="Meslet-Cladiere L."/>
            <person name="Moustafa A."/>
            <person name="Nehr Z."/>
            <person name="Nyvall Collen P."/>
            <person name="Panaud O."/>
            <person name="Partensky F."/>
            <person name="Poulain J."/>
            <person name="Rensing S.A."/>
            <person name="Rousvoal S."/>
            <person name="Samson G."/>
            <person name="Symeonidi A."/>
            <person name="Weissenbach J."/>
            <person name="Zambounis A."/>
            <person name="Wincker P."/>
            <person name="Boyen C."/>
        </authorList>
    </citation>
    <scope>NUCLEOTIDE SEQUENCE [LARGE SCALE GENOMIC DNA]</scope>
    <source>
        <strain evidence="7">cv. Stackhouse</strain>
    </source>
</reference>
<keyword evidence="2 4" id="KW-0808">Transferase</keyword>
<dbReference type="STRING" id="2769.R7QPE8"/>
<organism evidence="6 7">
    <name type="scientific">Chondrus crispus</name>
    <name type="common">Carrageen Irish moss</name>
    <name type="synonym">Polymorpha crispa</name>
    <dbReference type="NCBI Taxonomy" id="2769"/>
    <lineage>
        <taxon>Eukaryota</taxon>
        <taxon>Rhodophyta</taxon>
        <taxon>Florideophyceae</taxon>
        <taxon>Rhodymeniophycidae</taxon>
        <taxon>Gigartinales</taxon>
        <taxon>Gigartinaceae</taxon>
        <taxon>Chondrus</taxon>
    </lineage>
</organism>
<proteinExistence type="inferred from homology"/>
<evidence type="ECO:0000256" key="2">
    <source>
        <dbReference type="ARBA" id="ARBA00022679"/>
    </source>
</evidence>
<keyword evidence="7" id="KW-1185">Reference proteome</keyword>
<keyword evidence="4" id="KW-0496">Mitochondrion</keyword>
<dbReference type="PANTHER" id="PTHR43591:SF24">
    <property type="entry name" value="2-METHOXY-6-POLYPRENYL-1,4-BENZOQUINOL METHYLASE, MITOCHONDRIAL"/>
    <property type="match status" value="1"/>
</dbReference>
<dbReference type="PROSITE" id="PS51608">
    <property type="entry name" value="SAM_MT_UBIE"/>
    <property type="match status" value="1"/>
</dbReference>
<dbReference type="SUPFAM" id="SSF53335">
    <property type="entry name" value="S-adenosyl-L-methionine-dependent methyltransferases"/>
    <property type="match status" value="1"/>
</dbReference>
<dbReference type="InterPro" id="IPR023576">
    <property type="entry name" value="UbiE/COQ5_MeTrFase_CS"/>
</dbReference>
<evidence type="ECO:0000313" key="7">
    <source>
        <dbReference type="Proteomes" id="UP000012073"/>
    </source>
</evidence>
<accession>R7QPE8</accession>
<keyword evidence="4" id="KW-0999">Mitochondrion inner membrane</keyword>
<dbReference type="HAMAP" id="MF_01813">
    <property type="entry name" value="MenG_UbiE_methyltr"/>
    <property type="match status" value="1"/>
</dbReference>
<dbReference type="Proteomes" id="UP000012073">
    <property type="component" value="Unassembled WGS sequence"/>
</dbReference>
<evidence type="ECO:0000256" key="1">
    <source>
        <dbReference type="ARBA" id="ARBA00022603"/>
    </source>
</evidence>
<comment type="subunit">
    <text evidence="4">Component of a multi-subunit COQ enzyme complex.</text>
</comment>
<dbReference type="InterPro" id="IPR004033">
    <property type="entry name" value="UbiE/COQ5_MeTrFase"/>
</dbReference>
<feature type="signal peptide" evidence="5">
    <location>
        <begin position="1"/>
        <end position="20"/>
    </location>
</feature>
<dbReference type="InterPro" id="IPR029063">
    <property type="entry name" value="SAM-dependent_MTases_sf"/>
</dbReference>
<name>R7QPE8_CHOCR</name>
<evidence type="ECO:0000313" key="6">
    <source>
        <dbReference type="EMBL" id="CDF39361.1"/>
    </source>
</evidence>
<comment type="function">
    <text evidence="4">Methyltransferase required for the conversion of 2-polyprenyl-6-methoxy-1,4-benzoquinol (DDMQH2) to 2-polyprenyl-3-methyl-6-methoxy-1,4-benzoquinol (DMQH2).</text>
</comment>
<feature type="binding site" evidence="4">
    <location>
        <position position="87"/>
    </location>
    <ligand>
        <name>S-adenosyl-L-methionine</name>
        <dbReference type="ChEBI" id="CHEBI:59789"/>
    </ligand>
</feature>
<comment type="similarity">
    <text evidence="4">Belongs to the class I-like SAM-binding methyltransferase superfamily. MenG/UbiE family.</text>
</comment>
<dbReference type="Pfam" id="PF01209">
    <property type="entry name" value="Ubie_methyltran"/>
    <property type="match status" value="1"/>
</dbReference>
<gene>
    <name evidence="6" type="ORF">CHC_T00000214001</name>
</gene>
<keyword evidence="1 4" id="KW-0489">Methyltransferase</keyword>
<keyword evidence="5" id="KW-0732">Signal</keyword>
<evidence type="ECO:0000256" key="3">
    <source>
        <dbReference type="ARBA" id="ARBA00022691"/>
    </source>
</evidence>
<dbReference type="OrthoDB" id="6329284at2759"/>
<dbReference type="KEGG" id="ccp:CHC_T00000214001"/>
<evidence type="ECO:0000256" key="4">
    <source>
        <dbReference type="HAMAP-Rule" id="MF_03191"/>
    </source>
</evidence>
<feature type="chain" id="PRO_5004442858" description="2-methoxy-6-polyprenyl-1,4-benzoquinol methylase, mitochondrial" evidence="5">
    <location>
        <begin position="21"/>
        <end position="272"/>
    </location>
</feature>
<evidence type="ECO:0000256" key="5">
    <source>
        <dbReference type="SAM" id="SignalP"/>
    </source>
</evidence>
<sequence length="272" mass="29089">MSKSRMAMQALLAFGTAVLAILIALRNPPSPATGHTSPGSGSFFDTVASRYDLINRIISLGMDTEWRRSAVDAALPAASVLDVSTGTGSLALAVAQRSPRTRVVGIDPSREMLALGLVKVAAGGKQFEKVHLQEAVAENLPFEDESFDAVVVAFGVRNFQRRDKGIGEMIRVLKVGGRLVVLELSTPAGKGVKDTVARLFINKAMPKIASLVSGNPAAYQYLSESMAKFPTSERFVEILRNSGLTMKAHRRLSPFGLGPDLYTAVKSSQSGR</sequence>
<dbReference type="AlphaFoldDB" id="R7QPE8"/>
<comment type="pathway">
    <text evidence="4">Cofactor biosynthesis; ubiquinone biosynthesis.</text>
</comment>
<dbReference type="PhylomeDB" id="R7QPE8"/>
<dbReference type="GO" id="GO:0032259">
    <property type="term" value="P:methylation"/>
    <property type="evidence" value="ECO:0007669"/>
    <property type="project" value="UniProtKB-KW"/>
</dbReference>
<dbReference type="NCBIfam" id="TIGR01934">
    <property type="entry name" value="MenG_MenH_UbiE"/>
    <property type="match status" value="1"/>
</dbReference>
<feature type="binding site" evidence="4">
    <location>
        <position position="107"/>
    </location>
    <ligand>
        <name>S-adenosyl-L-methionine</name>
        <dbReference type="ChEBI" id="CHEBI:59789"/>
    </ligand>
</feature>
<keyword evidence="4" id="KW-0831">Ubiquinone biosynthesis</keyword>
<dbReference type="RefSeq" id="XP_005719272.1">
    <property type="nucleotide sequence ID" value="XM_005719215.1"/>
</dbReference>
<comment type="caution">
    <text evidence="4">Lacks conserved residue(s) required for the propagation of feature annotation.</text>
</comment>
<dbReference type="PANTHER" id="PTHR43591">
    <property type="entry name" value="METHYLTRANSFERASE"/>
    <property type="match status" value="1"/>
</dbReference>
<dbReference type="EMBL" id="HG002023">
    <property type="protein sequence ID" value="CDF39361.1"/>
    <property type="molecule type" value="Genomic_DNA"/>
</dbReference>
<dbReference type="GeneID" id="17326988"/>
<dbReference type="PROSITE" id="PS01184">
    <property type="entry name" value="UBIE_2"/>
    <property type="match status" value="1"/>
</dbReference>
<dbReference type="GO" id="GO:0008425">
    <property type="term" value="F:2-methoxy-6-polyprenyl-1,4-benzoquinol methyltransferase activity"/>
    <property type="evidence" value="ECO:0007669"/>
    <property type="project" value="UniProtKB-UniRule"/>
</dbReference>
<dbReference type="PROSITE" id="PS01183">
    <property type="entry name" value="UBIE_1"/>
    <property type="match status" value="1"/>
</dbReference>
<dbReference type="Gramene" id="CDF39361">
    <property type="protein sequence ID" value="CDF39361"/>
    <property type="gene ID" value="CHC_T00000214001"/>
</dbReference>
<comment type="subcellular location">
    <subcellularLocation>
        <location evidence="4">Mitochondrion inner membrane</location>
        <topology evidence="4">Peripheral membrane protein</topology>
        <orientation evidence="4">Matrix side</orientation>
    </subcellularLocation>
</comment>
<keyword evidence="4" id="KW-0472">Membrane</keyword>
<dbReference type="GO" id="GO:0031314">
    <property type="term" value="C:extrinsic component of mitochondrial inner membrane"/>
    <property type="evidence" value="ECO:0007669"/>
    <property type="project" value="UniProtKB-UniRule"/>
</dbReference>
<dbReference type="CDD" id="cd02440">
    <property type="entry name" value="AdoMet_MTases"/>
    <property type="match status" value="1"/>
</dbReference>